<dbReference type="GO" id="GO:0032259">
    <property type="term" value="P:methylation"/>
    <property type="evidence" value="ECO:0007669"/>
    <property type="project" value="UniProtKB-KW"/>
</dbReference>
<dbReference type="InterPro" id="IPR050309">
    <property type="entry name" value="Type-B_Carboxylest/Lipase"/>
</dbReference>
<dbReference type="Pfam" id="PF00135">
    <property type="entry name" value="COesterase"/>
    <property type="match status" value="1"/>
</dbReference>
<dbReference type="InterPro" id="IPR008854">
    <property type="entry name" value="TPMT"/>
</dbReference>
<reference evidence="5 6" key="1">
    <citation type="submission" date="2016-09" db="EMBL/GenBank/DDBJ databases">
        <title>Aspergillus awamori IFM 58123T.</title>
        <authorList>
            <person name="Kusuya Y."/>
            <person name="Shimizu M."/>
            <person name="Takahashi H."/>
            <person name="Yaguchi T."/>
        </authorList>
    </citation>
    <scope>NUCLEOTIDE SEQUENCE [LARGE SCALE GENOMIC DNA]</scope>
    <source>
        <strain evidence="5 6">IFM 58123</strain>
    </source>
</reference>
<evidence type="ECO:0000313" key="6">
    <source>
        <dbReference type="Proteomes" id="UP000286921"/>
    </source>
</evidence>
<dbReference type="InterPro" id="IPR029063">
    <property type="entry name" value="SAM-dependent_MTases_sf"/>
</dbReference>
<keyword evidence="3" id="KW-0949">S-adenosyl-L-methionine</keyword>
<dbReference type="SUPFAM" id="SSF53474">
    <property type="entry name" value="alpha/beta-Hydrolases"/>
    <property type="match status" value="1"/>
</dbReference>
<keyword evidence="1" id="KW-0489">Methyltransferase</keyword>
<dbReference type="EMBL" id="BDHI01000022">
    <property type="protein sequence ID" value="GCB25673.1"/>
    <property type="molecule type" value="Genomic_DNA"/>
</dbReference>
<organism evidence="5 6">
    <name type="scientific">Aspergillus awamori</name>
    <name type="common">Black koji mold</name>
    <dbReference type="NCBI Taxonomy" id="105351"/>
    <lineage>
        <taxon>Eukaryota</taxon>
        <taxon>Fungi</taxon>
        <taxon>Dikarya</taxon>
        <taxon>Ascomycota</taxon>
        <taxon>Pezizomycotina</taxon>
        <taxon>Eurotiomycetes</taxon>
        <taxon>Eurotiomycetidae</taxon>
        <taxon>Eurotiales</taxon>
        <taxon>Aspergillaceae</taxon>
        <taxon>Aspergillus</taxon>
    </lineage>
</organism>
<comment type="caution">
    <text evidence="5">The sequence shown here is derived from an EMBL/GenBank/DDBJ whole genome shotgun (WGS) entry which is preliminary data.</text>
</comment>
<name>A0A401L2B4_ASPAW</name>
<dbReference type="Gene3D" id="3.40.50.150">
    <property type="entry name" value="Vaccinia Virus protein VP39"/>
    <property type="match status" value="2"/>
</dbReference>
<dbReference type="InterPro" id="IPR002018">
    <property type="entry name" value="CarbesteraseB"/>
</dbReference>
<proteinExistence type="predicted"/>
<sequence length="884" mass="97515">MSEAPNPPVQGRLISHFADRRAEDQGSGWSALWDSNESVLWDRGSPSIALVDVVEQQQDVFFPYTRDGRRKKALVPVILSPFHQPVSRPEGCGRGYDPVMLALHGFDVYGLDISTTGVSEATKYATSEMQSPQGYNFSAGAVTTSDVGSVKFIAGDFFSSEWESQALQDGDKFDLIYDYTVYYPRPPGLCATEQPPKLSNEAHNQQFLCALHPDLRRKWAERMSQLLHPGGLLVCLEFPMYKDTSLPGPPWGLNGVHWDLLARGGDGITNITKEEEDEDSGIQLSNPAWLSEQTPYSGSTKPELLRLRLVGAESFAIPSLRHAEYLTMSGSHYKGDSSIPAAGLHFIIPPVNIMRLASGFLALTCLVPGILATAGLESSDANGDSLTVRTRTGVYTGVVEDQYPNTRIFKSIAFAEPPVASRRWLPPAKLPNSTTHHTTYHYPPSCPQFVSSATSLWNQYLGPGDEIYNGNQGYSSGLVGEATSEDCLYLAIWTPANATTASKLPVLFFMTGGAFTTGGINIGWQKPTNWVERTQEHIVVTINYRVNIFGWPNARGLKEQNLGIMDQRAALEWVYENIEQFGGDRYKIVQWGQSAGSQSVDFHSYAYHDNPLVRGYFMQSGTALKSLGFSDYDQTNFTFVAKQFNCDFPNPAAELECMRQIPFAQISNFIGQYSDNGTEPALSFSVVPDERLIFSDYPARSAAGKVAHRPAIISNCANEYASLITYPVNNLTAGPDPDAVLEGDLTDWICPTANSTLLRNQQNIPVYRYQNAGQYPNLNPFRWLGAYHASDLPMNFGTYPIQEYLGNSTTFEAEVSRTMQDHILAFLKDPLNGPQSLGWQPVNSSLVSGGKVLRFGADGKAVQQVDRVEIDGPCRGIGQYNQFP</sequence>
<dbReference type="InterPro" id="IPR029058">
    <property type="entry name" value="AB_hydrolase_fold"/>
</dbReference>
<dbReference type="Gene3D" id="3.40.50.1820">
    <property type="entry name" value="alpha/beta hydrolase"/>
    <property type="match status" value="2"/>
</dbReference>
<accession>A0A401L2B4</accession>
<dbReference type="AlphaFoldDB" id="A0A401L2B4"/>
<gene>
    <name evidence="5" type="ORF">AAWM_08558</name>
</gene>
<dbReference type="SUPFAM" id="SSF53335">
    <property type="entry name" value="S-adenosyl-L-methionine-dependent methyltransferases"/>
    <property type="match status" value="1"/>
</dbReference>
<keyword evidence="6" id="KW-1185">Reference proteome</keyword>
<dbReference type="Pfam" id="PF05724">
    <property type="entry name" value="TPMT"/>
    <property type="match status" value="2"/>
</dbReference>
<evidence type="ECO:0000259" key="4">
    <source>
        <dbReference type="Pfam" id="PF00135"/>
    </source>
</evidence>
<dbReference type="Proteomes" id="UP000286921">
    <property type="component" value="Unassembled WGS sequence"/>
</dbReference>
<evidence type="ECO:0000256" key="1">
    <source>
        <dbReference type="ARBA" id="ARBA00022603"/>
    </source>
</evidence>
<dbReference type="STRING" id="105351.A0A401L2B4"/>
<feature type="domain" description="Carboxylesterase type B" evidence="4">
    <location>
        <begin position="385"/>
        <end position="730"/>
    </location>
</feature>
<evidence type="ECO:0000256" key="3">
    <source>
        <dbReference type="ARBA" id="ARBA00022691"/>
    </source>
</evidence>
<evidence type="ECO:0000256" key="2">
    <source>
        <dbReference type="ARBA" id="ARBA00022679"/>
    </source>
</evidence>
<keyword evidence="2" id="KW-0808">Transferase</keyword>
<protein>
    <submittedName>
        <fullName evidence="5">cAMP-regulated D2 protein</fullName>
    </submittedName>
</protein>
<evidence type="ECO:0000313" key="5">
    <source>
        <dbReference type="EMBL" id="GCB25673.1"/>
    </source>
</evidence>
<dbReference type="GO" id="GO:0008757">
    <property type="term" value="F:S-adenosylmethionine-dependent methyltransferase activity"/>
    <property type="evidence" value="ECO:0007669"/>
    <property type="project" value="InterPro"/>
</dbReference>
<dbReference type="PANTHER" id="PTHR11559">
    <property type="entry name" value="CARBOXYLESTERASE"/>
    <property type="match status" value="1"/>
</dbReference>